<reference evidence="4" key="1">
    <citation type="submission" date="2017-02" db="UniProtKB">
        <authorList>
            <consortium name="WormBaseParasite"/>
        </authorList>
    </citation>
    <scope>IDENTIFICATION</scope>
</reference>
<evidence type="ECO:0000313" key="3">
    <source>
        <dbReference type="Proteomes" id="UP000276776"/>
    </source>
</evidence>
<proteinExistence type="predicted"/>
<dbReference type="AlphaFoldDB" id="A0A0N5CJK5"/>
<accession>A0A0N5CJK5</accession>
<organism evidence="4">
    <name type="scientific">Thelazia callipaeda</name>
    <name type="common">Oriental eyeworm</name>
    <name type="synonym">Parasitic nematode</name>
    <dbReference type="NCBI Taxonomy" id="103827"/>
    <lineage>
        <taxon>Eukaryota</taxon>
        <taxon>Metazoa</taxon>
        <taxon>Ecdysozoa</taxon>
        <taxon>Nematoda</taxon>
        <taxon>Chromadorea</taxon>
        <taxon>Rhabditida</taxon>
        <taxon>Spirurina</taxon>
        <taxon>Spiruromorpha</taxon>
        <taxon>Thelazioidea</taxon>
        <taxon>Thelaziidae</taxon>
        <taxon>Thelazia</taxon>
    </lineage>
</organism>
<evidence type="ECO:0000313" key="4">
    <source>
        <dbReference type="WBParaSite" id="TCLT_0000021501-mRNA-1"/>
    </source>
</evidence>
<keyword evidence="1" id="KW-0472">Membrane</keyword>
<dbReference type="EMBL" id="UYYF01000013">
    <property type="protein sequence ID" value="VDM95093.1"/>
    <property type="molecule type" value="Genomic_DNA"/>
</dbReference>
<dbReference type="Proteomes" id="UP000276776">
    <property type="component" value="Unassembled WGS sequence"/>
</dbReference>
<keyword evidence="1" id="KW-1133">Transmembrane helix</keyword>
<protein>
    <submittedName>
        <fullName evidence="4">Phosphorylase b kinase regulatory subunit</fullName>
    </submittedName>
</protein>
<dbReference type="WBParaSite" id="TCLT_0000021501-mRNA-1">
    <property type="protein sequence ID" value="TCLT_0000021501-mRNA-1"/>
    <property type="gene ID" value="TCLT_0000021501"/>
</dbReference>
<evidence type="ECO:0000256" key="1">
    <source>
        <dbReference type="SAM" id="Phobius"/>
    </source>
</evidence>
<keyword evidence="3" id="KW-1185">Reference proteome</keyword>
<evidence type="ECO:0000313" key="2">
    <source>
        <dbReference type="EMBL" id="VDM95093.1"/>
    </source>
</evidence>
<sequence>MSAALIIFISISGDDETKCDSSLLDSCKLIDLQRDYRSIDQLRGAWSEQTDIGDDEFDLNGISCVLAAFSWKYDNCDVLSYNVLYRLMVMMANRGRLIRLIMSSCGEKRRDEYECSLFYYYFWLLLMCLIDAAMMEDNLFSIERRSGAKCAMSDTIGQD</sequence>
<gene>
    <name evidence="2" type="ORF">TCLT_LOCUS216</name>
</gene>
<name>A0A0N5CJK5_THECL</name>
<keyword evidence="1" id="KW-0812">Transmembrane</keyword>
<feature type="transmembrane region" description="Helical" evidence="1">
    <location>
        <begin position="117"/>
        <end position="135"/>
    </location>
</feature>
<reference evidence="2 3" key="2">
    <citation type="submission" date="2018-11" db="EMBL/GenBank/DDBJ databases">
        <authorList>
            <consortium name="Pathogen Informatics"/>
        </authorList>
    </citation>
    <scope>NUCLEOTIDE SEQUENCE [LARGE SCALE GENOMIC DNA]</scope>
</reference>